<sequence>MRRAVGRDGAAGRDQGLGGDLAAEDARHQGCRAAGASEDVQVYPFQVEQVEETGQALGRVVVRCAVWCAVWCVVHGLRSVADPYCGAVATRGRAGRSHRPIDFATMDRMTSLVPP</sequence>
<name>A0ABP5SU78_9ACTN</name>
<accession>A0ABP5SU78</accession>
<dbReference type="Proteomes" id="UP001500253">
    <property type="component" value="Unassembled WGS sequence"/>
</dbReference>
<evidence type="ECO:0000256" key="1">
    <source>
        <dbReference type="SAM" id="MobiDB-lite"/>
    </source>
</evidence>
<gene>
    <name evidence="2" type="ORF">GCM10010246_24460</name>
</gene>
<reference evidence="3" key="1">
    <citation type="journal article" date="2019" name="Int. J. Syst. Evol. Microbiol.">
        <title>The Global Catalogue of Microorganisms (GCM) 10K type strain sequencing project: providing services to taxonomists for standard genome sequencing and annotation.</title>
        <authorList>
            <consortium name="The Broad Institute Genomics Platform"/>
            <consortium name="The Broad Institute Genome Sequencing Center for Infectious Disease"/>
            <person name="Wu L."/>
            <person name="Ma J."/>
        </authorList>
    </citation>
    <scope>NUCLEOTIDE SEQUENCE [LARGE SCALE GENOMIC DNA]</scope>
    <source>
        <strain evidence="3">JCM 4316</strain>
    </source>
</reference>
<feature type="region of interest" description="Disordered" evidence="1">
    <location>
        <begin position="1"/>
        <end position="20"/>
    </location>
</feature>
<evidence type="ECO:0000313" key="3">
    <source>
        <dbReference type="Proteomes" id="UP001500253"/>
    </source>
</evidence>
<evidence type="ECO:0000313" key="2">
    <source>
        <dbReference type="EMBL" id="GAA2338868.1"/>
    </source>
</evidence>
<proteinExistence type="predicted"/>
<comment type="caution">
    <text evidence="2">The sequence shown here is derived from an EMBL/GenBank/DDBJ whole genome shotgun (WGS) entry which is preliminary data.</text>
</comment>
<keyword evidence="3" id="KW-1185">Reference proteome</keyword>
<protein>
    <submittedName>
        <fullName evidence="2">Uncharacterized protein</fullName>
    </submittedName>
</protein>
<organism evidence="2 3">
    <name type="scientific">Streptomyces cuspidosporus</name>
    <dbReference type="NCBI Taxonomy" id="66882"/>
    <lineage>
        <taxon>Bacteria</taxon>
        <taxon>Bacillati</taxon>
        <taxon>Actinomycetota</taxon>
        <taxon>Actinomycetes</taxon>
        <taxon>Kitasatosporales</taxon>
        <taxon>Streptomycetaceae</taxon>
        <taxon>Streptomyces</taxon>
    </lineage>
</organism>
<dbReference type="EMBL" id="BAAASD010000007">
    <property type="protein sequence ID" value="GAA2338868.1"/>
    <property type="molecule type" value="Genomic_DNA"/>
</dbReference>